<keyword evidence="3" id="KW-1185">Reference proteome</keyword>
<name>A0A8X6YJY6_9ARAC</name>
<reference evidence="2" key="1">
    <citation type="submission" date="2020-08" db="EMBL/GenBank/DDBJ databases">
        <title>Multicomponent nature underlies the extraordinary mechanical properties of spider dragline silk.</title>
        <authorList>
            <person name="Kono N."/>
            <person name="Nakamura H."/>
            <person name="Mori M."/>
            <person name="Yoshida Y."/>
            <person name="Ohtoshi R."/>
            <person name="Malay A.D."/>
            <person name="Moran D.A.P."/>
            <person name="Tomita M."/>
            <person name="Numata K."/>
            <person name="Arakawa K."/>
        </authorList>
    </citation>
    <scope>NUCLEOTIDE SEQUENCE</scope>
</reference>
<keyword evidence="1" id="KW-0812">Transmembrane</keyword>
<dbReference type="EMBL" id="BMAV01019309">
    <property type="protein sequence ID" value="GFY72255.1"/>
    <property type="molecule type" value="Genomic_DNA"/>
</dbReference>
<protein>
    <submittedName>
        <fullName evidence="2">Uncharacterized protein</fullName>
    </submittedName>
</protein>
<proteinExistence type="predicted"/>
<dbReference type="AlphaFoldDB" id="A0A8X6YJY6"/>
<organism evidence="2 3">
    <name type="scientific">Trichonephila inaurata madagascariensis</name>
    <dbReference type="NCBI Taxonomy" id="2747483"/>
    <lineage>
        <taxon>Eukaryota</taxon>
        <taxon>Metazoa</taxon>
        <taxon>Ecdysozoa</taxon>
        <taxon>Arthropoda</taxon>
        <taxon>Chelicerata</taxon>
        <taxon>Arachnida</taxon>
        <taxon>Araneae</taxon>
        <taxon>Araneomorphae</taxon>
        <taxon>Entelegynae</taxon>
        <taxon>Araneoidea</taxon>
        <taxon>Nephilidae</taxon>
        <taxon>Trichonephila</taxon>
        <taxon>Trichonephila inaurata</taxon>
    </lineage>
</organism>
<keyword evidence="1" id="KW-0472">Membrane</keyword>
<evidence type="ECO:0000313" key="3">
    <source>
        <dbReference type="Proteomes" id="UP000886998"/>
    </source>
</evidence>
<comment type="caution">
    <text evidence="2">The sequence shown here is derived from an EMBL/GenBank/DDBJ whole genome shotgun (WGS) entry which is preliminary data.</text>
</comment>
<evidence type="ECO:0000256" key="1">
    <source>
        <dbReference type="SAM" id="Phobius"/>
    </source>
</evidence>
<keyword evidence="1" id="KW-1133">Transmembrane helix</keyword>
<evidence type="ECO:0000313" key="2">
    <source>
        <dbReference type="EMBL" id="GFY72255.1"/>
    </source>
</evidence>
<gene>
    <name evidence="2" type="primary">AVEN_2306_1</name>
    <name evidence="2" type="ORF">TNIN_333951</name>
</gene>
<feature type="transmembrane region" description="Helical" evidence="1">
    <location>
        <begin position="12"/>
        <end position="34"/>
    </location>
</feature>
<dbReference type="OrthoDB" id="6436252at2759"/>
<dbReference type="Proteomes" id="UP000886998">
    <property type="component" value="Unassembled WGS sequence"/>
</dbReference>
<accession>A0A8X6YJY6</accession>
<feature type="transmembrane region" description="Helical" evidence="1">
    <location>
        <begin position="93"/>
        <end position="111"/>
    </location>
</feature>
<sequence length="115" mass="12910">MSVCLKEEITPFVILEICSNGIAGVAVIFSLTICCSKIPDYMLRTKMTARTLIDKYVLNEFDDDKTVPLLKRIVEKDAIYLSAGDIVYFKKSFLLSSFGTLFTYGLLIMNFKSAS</sequence>